<evidence type="ECO:0000256" key="8">
    <source>
        <dbReference type="PIRSR" id="PIRSR615500-1"/>
    </source>
</evidence>
<dbReference type="InterPro" id="IPR000209">
    <property type="entry name" value="Peptidase_S8/S53_dom"/>
</dbReference>
<dbReference type="InterPro" id="IPR041469">
    <property type="entry name" value="Subtilisin-like_FN3"/>
</dbReference>
<dbReference type="FunFam" id="2.60.40.2310:FF:000001">
    <property type="entry name" value="Subtilisin-like protease SBT1.5"/>
    <property type="match status" value="1"/>
</dbReference>
<dbReference type="InterPro" id="IPR010259">
    <property type="entry name" value="S8pro/Inhibitor_I9"/>
</dbReference>
<feature type="domain" description="Peptidase S8/S53" evidence="11">
    <location>
        <begin position="136"/>
        <end position="535"/>
    </location>
</feature>
<dbReference type="Pfam" id="PF17766">
    <property type="entry name" value="fn3_6"/>
    <property type="match status" value="1"/>
</dbReference>
<comment type="similarity">
    <text evidence="2 9">Belongs to the peptidase S8 family.</text>
</comment>
<keyword evidence="3" id="KW-0964">Secreted</keyword>
<evidence type="ECO:0000256" key="10">
    <source>
        <dbReference type="SAM" id="SignalP"/>
    </source>
</evidence>
<dbReference type="CDD" id="cd04852">
    <property type="entry name" value="Peptidases_S8_3"/>
    <property type="match status" value="1"/>
</dbReference>
<name>A0A2N9JBA5_FAGSY</name>
<dbReference type="AlphaFoldDB" id="A0A2N9JBA5"/>
<evidence type="ECO:0000256" key="5">
    <source>
        <dbReference type="ARBA" id="ARBA00022729"/>
    </source>
</evidence>
<dbReference type="CDD" id="cd02120">
    <property type="entry name" value="PA_subtilisin_like"/>
    <property type="match status" value="1"/>
</dbReference>
<feature type="active site" description="Charge relay system" evidence="8 9">
    <location>
        <position position="144"/>
    </location>
</feature>
<dbReference type="Pfam" id="PF00082">
    <property type="entry name" value="Peptidase_S8"/>
    <property type="match status" value="1"/>
</dbReference>
<dbReference type="Gene3D" id="2.60.40.2310">
    <property type="match status" value="1"/>
</dbReference>
<keyword evidence="5 10" id="KW-0732">Signal</keyword>
<proteinExistence type="inferred from homology"/>
<feature type="domain" description="Subtilisin-like protease fibronectin type-III" evidence="13">
    <location>
        <begin position="590"/>
        <end position="688"/>
    </location>
</feature>
<evidence type="ECO:0008006" key="15">
    <source>
        <dbReference type="Google" id="ProtNLM"/>
    </source>
</evidence>
<dbReference type="GO" id="GO:0006508">
    <property type="term" value="P:proteolysis"/>
    <property type="evidence" value="ECO:0007669"/>
    <property type="project" value="UniProtKB-KW"/>
</dbReference>
<dbReference type="PRINTS" id="PR00723">
    <property type="entry name" value="SUBTILISIN"/>
</dbReference>
<evidence type="ECO:0000256" key="6">
    <source>
        <dbReference type="ARBA" id="ARBA00022801"/>
    </source>
</evidence>
<dbReference type="InterPro" id="IPR015500">
    <property type="entry name" value="Peptidase_S8_subtilisin-rel"/>
</dbReference>
<evidence type="ECO:0000313" key="14">
    <source>
        <dbReference type="EMBL" id="SPD33749.1"/>
    </source>
</evidence>
<comment type="subcellular location">
    <subcellularLocation>
        <location evidence="1">Secreted</location>
    </subcellularLocation>
</comment>
<dbReference type="InterPro" id="IPR045051">
    <property type="entry name" value="SBT"/>
</dbReference>
<feature type="active site" description="Charge relay system" evidence="8 9">
    <location>
        <position position="473"/>
    </location>
</feature>
<protein>
    <recommendedName>
        <fullName evidence="15">Subtilisin-like protease fibronectin type-III domain-containing protein</fullName>
    </recommendedName>
</protein>
<evidence type="ECO:0000256" key="9">
    <source>
        <dbReference type="PROSITE-ProRule" id="PRU01240"/>
    </source>
</evidence>
<dbReference type="InterPro" id="IPR023828">
    <property type="entry name" value="Peptidase_S8_Ser-AS"/>
</dbReference>
<feature type="signal peptide" evidence="10">
    <location>
        <begin position="1"/>
        <end position="19"/>
    </location>
</feature>
<evidence type="ECO:0000259" key="11">
    <source>
        <dbReference type="Pfam" id="PF00082"/>
    </source>
</evidence>
<feature type="chain" id="PRO_5014841520" description="Subtilisin-like protease fibronectin type-III domain-containing protein" evidence="10">
    <location>
        <begin position="20"/>
        <end position="710"/>
    </location>
</feature>
<evidence type="ECO:0000256" key="3">
    <source>
        <dbReference type="ARBA" id="ARBA00022525"/>
    </source>
</evidence>
<gene>
    <name evidence="14" type="ORF">FSB_LOCUS61631</name>
</gene>
<feature type="active site" description="Charge relay system" evidence="8 9">
    <location>
        <position position="217"/>
    </location>
</feature>
<dbReference type="GO" id="GO:0005576">
    <property type="term" value="C:extracellular region"/>
    <property type="evidence" value="ECO:0007669"/>
    <property type="project" value="UniProtKB-SubCell"/>
</dbReference>
<accession>A0A2N9JBA5</accession>
<dbReference type="PROSITE" id="PS51892">
    <property type="entry name" value="SUBTILASE"/>
    <property type="match status" value="1"/>
</dbReference>
<keyword evidence="4 9" id="KW-0645">Protease</keyword>
<dbReference type="Gene3D" id="3.50.30.30">
    <property type="match status" value="2"/>
</dbReference>
<evidence type="ECO:0000259" key="13">
    <source>
        <dbReference type="Pfam" id="PF17766"/>
    </source>
</evidence>
<sequence>MMLWTPLLFLAFMATISIASMDKQTYIIHMDKTKITASNHIQGNTKPWYELMIDSMYEILSQDEEISPLELLYIYNTTISGFAAQLSTKQVQSLKKLNGFLSATPDEMLSLHITHTPQFLGLQHGKGLWHAPKLASDVIIGIVDTGIWPEHVSFKDSSISQVPSRWKGTCEEGTNFSLSNCNQKLIGARAFYKGYESIVGRINETVEYRSPRDLQGHGTHTASTAAGNLVHDASFFGMAKGLASGMSYTSRVAVYKACWRLGCTNADILKAIDSAVGDGVDVLSLSLGGNSGPDSSTVSNAAPWIMTVAASYIDRSFPTTVKLGNGKTFEGSSLYTGKRTKQLPLGEQVKKAGGAGMLLLNAEIDGEELLADPHIFPATSLGASAGKAIKNYVRLKKTPTASILFKGTVYGKVAPVMAAFSSRGPSLVGRDVIKPDVTAPGVNILAAWPPKSSPSLLKNDKRSVLFNIISGTSMSCPHVSGLAALLKSIHKDWSPAAIKSALMTTAYVLDSKRAPIADVSSNSSGAATPFAFGSGHVDPQSASDPGLIYDITSEDYLNYLCSLKYTSSQIALLSRGNFTCPNNAFLQPGDLNYPSFAVLLDKNGSSTSVTYKRTVTNVGTRMSTYVVQVDEPNGVSVTVEPKSLKFENLGEKLSYNVRFNALGGPKFSTNFSFGSLIWISEFYTVRSPHSNNVAIMLKLVQVFKLGLGSI</sequence>
<dbReference type="InterPro" id="IPR037045">
    <property type="entry name" value="S8pro/Inhibitor_I9_sf"/>
</dbReference>
<dbReference type="PROSITE" id="PS00138">
    <property type="entry name" value="SUBTILASE_SER"/>
    <property type="match status" value="1"/>
</dbReference>
<dbReference type="Gene3D" id="3.40.50.200">
    <property type="entry name" value="Peptidase S8/S53 domain"/>
    <property type="match status" value="2"/>
</dbReference>
<reference evidence="14" key="1">
    <citation type="submission" date="2018-02" db="EMBL/GenBank/DDBJ databases">
        <authorList>
            <person name="Cohen D.B."/>
            <person name="Kent A.D."/>
        </authorList>
    </citation>
    <scope>NUCLEOTIDE SEQUENCE</scope>
</reference>
<dbReference type="Pfam" id="PF05922">
    <property type="entry name" value="Inhibitor_I9"/>
    <property type="match status" value="1"/>
</dbReference>
<keyword evidence="6 9" id="KW-0378">Hydrolase</keyword>
<evidence type="ECO:0000256" key="1">
    <source>
        <dbReference type="ARBA" id="ARBA00004613"/>
    </source>
</evidence>
<organism evidence="14">
    <name type="scientific">Fagus sylvatica</name>
    <name type="common">Beechnut</name>
    <dbReference type="NCBI Taxonomy" id="28930"/>
    <lineage>
        <taxon>Eukaryota</taxon>
        <taxon>Viridiplantae</taxon>
        <taxon>Streptophyta</taxon>
        <taxon>Embryophyta</taxon>
        <taxon>Tracheophyta</taxon>
        <taxon>Spermatophyta</taxon>
        <taxon>Magnoliopsida</taxon>
        <taxon>eudicotyledons</taxon>
        <taxon>Gunneridae</taxon>
        <taxon>Pentapetalae</taxon>
        <taxon>rosids</taxon>
        <taxon>fabids</taxon>
        <taxon>Fagales</taxon>
        <taxon>Fagaceae</taxon>
        <taxon>Fagus</taxon>
    </lineage>
</organism>
<evidence type="ECO:0000256" key="2">
    <source>
        <dbReference type="ARBA" id="ARBA00011073"/>
    </source>
</evidence>
<dbReference type="SUPFAM" id="SSF52743">
    <property type="entry name" value="Subtilisin-like"/>
    <property type="match status" value="1"/>
</dbReference>
<dbReference type="Gene3D" id="3.30.70.80">
    <property type="entry name" value="Peptidase S8 propeptide/proteinase inhibitor I9"/>
    <property type="match status" value="1"/>
</dbReference>
<evidence type="ECO:0000256" key="4">
    <source>
        <dbReference type="ARBA" id="ARBA00022670"/>
    </source>
</evidence>
<dbReference type="PANTHER" id="PTHR10795">
    <property type="entry name" value="PROPROTEIN CONVERTASE SUBTILISIN/KEXIN"/>
    <property type="match status" value="1"/>
</dbReference>
<keyword evidence="7 9" id="KW-0720">Serine protease</keyword>
<dbReference type="InterPro" id="IPR034197">
    <property type="entry name" value="Peptidases_S8_3"/>
</dbReference>
<dbReference type="InterPro" id="IPR036852">
    <property type="entry name" value="Peptidase_S8/S53_dom_sf"/>
</dbReference>
<feature type="domain" description="Inhibitor I9" evidence="12">
    <location>
        <begin position="25"/>
        <end position="112"/>
    </location>
</feature>
<dbReference type="GO" id="GO:0004252">
    <property type="term" value="F:serine-type endopeptidase activity"/>
    <property type="evidence" value="ECO:0007669"/>
    <property type="project" value="UniProtKB-UniRule"/>
</dbReference>
<dbReference type="EMBL" id="OIVN01006470">
    <property type="protein sequence ID" value="SPD33749.1"/>
    <property type="molecule type" value="Genomic_DNA"/>
</dbReference>
<evidence type="ECO:0000259" key="12">
    <source>
        <dbReference type="Pfam" id="PF05922"/>
    </source>
</evidence>
<evidence type="ECO:0000256" key="7">
    <source>
        <dbReference type="ARBA" id="ARBA00022825"/>
    </source>
</evidence>